<name>A0A0B1SBH5_OESDE</name>
<evidence type="ECO:0000313" key="8">
    <source>
        <dbReference type="Proteomes" id="UP000053660"/>
    </source>
</evidence>
<dbReference type="Proteomes" id="UP000053660">
    <property type="component" value="Unassembled WGS sequence"/>
</dbReference>
<keyword evidence="3" id="KW-0347">Helicase</keyword>
<evidence type="ECO:0000256" key="4">
    <source>
        <dbReference type="ARBA" id="ARBA00022840"/>
    </source>
</evidence>
<dbReference type="Gene3D" id="3.40.50.300">
    <property type="entry name" value="P-loop containing nucleotide triphosphate hydrolases"/>
    <property type="match status" value="1"/>
</dbReference>
<evidence type="ECO:0000313" key="7">
    <source>
        <dbReference type="EMBL" id="KHJ81231.1"/>
    </source>
</evidence>
<dbReference type="InterPro" id="IPR050615">
    <property type="entry name" value="ATP-dep_DNA_Helicase"/>
</dbReference>
<dbReference type="InterPro" id="IPR027417">
    <property type="entry name" value="P-loop_NTPase"/>
</dbReference>
<sequence>NTIFVSKVADTSFDLPEANVLIQISAHGGSRRQEAQRLGRILRAKKHSTDQFNAFFYSLVSQDTVEMGYSRKRQRFLVNQGYAYKVVNRLPGMEKEDLKLGNKESQLQLLQQVLAASDADAEEEDVKEELADGTIRVSRREGTMASASGGSSVSYANKSKQSLAERHPLFKRFREK</sequence>
<dbReference type="SUPFAM" id="SSF52540">
    <property type="entry name" value="P-loop containing nucleoside triphosphate hydrolases"/>
    <property type="match status" value="1"/>
</dbReference>
<dbReference type="InterPro" id="IPR032438">
    <property type="entry name" value="ERCC3_RAD25_C"/>
</dbReference>
<keyword evidence="8" id="KW-1185">Reference proteome</keyword>
<dbReference type="GO" id="GO:0006367">
    <property type="term" value="P:transcription initiation at RNA polymerase II promoter"/>
    <property type="evidence" value="ECO:0007669"/>
    <property type="project" value="TreeGrafter"/>
</dbReference>
<organism evidence="7 8">
    <name type="scientific">Oesophagostomum dentatum</name>
    <name type="common">Nodular worm</name>
    <dbReference type="NCBI Taxonomy" id="61180"/>
    <lineage>
        <taxon>Eukaryota</taxon>
        <taxon>Metazoa</taxon>
        <taxon>Ecdysozoa</taxon>
        <taxon>Nematoda</taxon>
        <taxon>Chromadorea</taxon>
        <taxon>Rhabditida</taxon>
        <taxon>Rhabditina</taxon>
        <taxon>Rhabditomorpha</taxon>
        <taxon>Strongyloidea</taxon>
        <taxon>Strongylidae</taxon>
        <taxon>Oesophagostomum</taxon>
    </lineage>
</organism>
<dbReference type="PRINTS" id="PR00851">
    <property type="entry name" value="XRODRMPGMNTB"/>
</dbReference>
<dbReference type="GO" id="GO:0005675">
    <property type="term" value="C:transcription factor TFIIH holo complex"/>
    <property type="evidence" value="ECO:0007669"/>
    <property type="project" value="TreeGrafter"/>
</dbReference>
<dbReference type="GO" id="GO:0043138">
    <property type="term" value="F:3'-5' DNA helicase activity"/>
    <property type="evidence" value="ECO:0007669"/>
    <property type="project" value="TreeGrafter"/>
</dbReference>
<reference evidence="7 8" key="1">
    <citation type="submission" date="2014-03" db="EMBL/GenBank/DDBJ databases">
        <title>Draft genome of the hookworm Oesophagostomum dentatum.</title>
        <authorList>
            <person name="Mitreva M."/>
        </authorList>
    </citation>
    <scope>NUCLEOTIDE SEQUENCE [LARGE SCALE GENOMIC DNA]</scope>
    <source>
        <strain evidence="7 8">OD-Hann</strain>
    </source>
</reference>
<evidence type="ECO:0000256" key="3">
    <source>
        <dbReference type="ARBA" id="ARBA00022806"/>
    </source>
</evidence>
<evidence type="ECO:0000256" key="2">
    <source>
        <dbReference type="ARBA" id="ARBA00022801"/>
    </source>
</evidence>
<dbReference type="AlphaFoldDB" id="A0A0B1SBH5"/>
<feature type="region of interest" description="Disordered" evidence="5">
    <location>
        <begin position="123"/>
        <end position="176"/>
    </location>
</feature>
<protein>
    <recommendedName>
        <fullName evidence="6">ERCC3/RAD25/XPB helicase C-terminal domain-containing protein</fullName>
    </recommendedName>
</protein>
<gene>
    <name evidence="7" type="ORF">OESDEN_19083</name>
</gene>
<evidence type="ECO:0000259" key="6">
    <source>
        <dbReference type="Pfam" id="PF16203"/>
    </source>
</evidence>
<dbReference type="OrthoDB" id="10262986at2759"/>
<keyword evidence="4" id="KW-0067">ATP-binding</keyword>
<dbReference type="EMBL" id="KN592297">
    <property type="protein sequence ID" value="KHJ81231.1"/>
    <property type="molecule type" value="Genomic_DNA"/>
</dbReference>
<evidence type="ECO:0000256" key="5">
    <source>
        <dbReference type="SAM" id="MobiDB-lite"/>
    </source>
</evidence>
<feature type="non-terminal residue" evidence="7">
    <location>
        <position position="1"/>
    </location>
</feature>
<dbReference type="GO" id="GO:0097550">
    <property type="term" value="C:transcription preinitiation complex"/>
    <property type="evidence" value="ECO:0007669"/>
    <property type="project" value="TreeGrafter"/>
</dbReference>
<dbReference type="GO" id="GO:0000112">
    <property type="term" value="C:nucleotide-excision repair factor 3 complex"/>
    <property type="evidence" value="ECO:0007669"/>
    <property type="project" value="TreeGrafter"/>
</dbReference>
<keyword evidence="1" id="KW-0547">Nucleotide-binding</keyword>
<dbReference type="PANTHER" id="PTHR11274">
    <property type="entry name" value="RAD25/XP-B DNA REPAIR HELICASE"/>
    <property type="match status" value="1"/>
</dbReference>
<evidence type="ECO:0000256" key="1">
    <source>
        <dbReference type="ARBA" id="ARBA00022741"/>
    </source>
</evidence>
<feature type="compositionally biased region" description="Basic and acidic residues" evidence="5">
    <location>
        <begin position="163"/>
        <end position="176"/>
    </location>
</feature>
<dbReference type="PANTHER" id="PTHR11274:SF0">
    <property type="entry name" value="GENERAL TRANSCRIPTION AND DNA REPAIR FACTOR IIH HELICASE SUBUNIT XPB"/>
    <property type="match status" value="1"/>
</dbReference>
<dbReference type="GO" id="GO:0005524">
    <property type="term" value="F:ATP binding"/>
    <property type="evidence" value="ECO:0007669"/>
    <property type="project" value="UniProtKB-KW"/>
</dbReference>
<keyword evidence="2" id="KW-0378">Hydrolase</keyword>
<accession>A0A0B1SBH5</accession>
<dbReference type="Pfam" id="PF16203">
    <property type="entry name" value="ERCC3_RAD25_C"/>
    <property type="match status" value="1"/>
</dbReference>
<dbReference type="GO" id="GO:0016787">
    <property type="term" value="F:hydrolase activity"/>
    <property type="evidence" value="ECO:0007669"/>
    <property type="project" value="UniProtKB-KW"/>
</dbReference>
<proteinExistence type="predicted"/>
<feature type="domain" description="ERCC3/RAD25/XPB helicase C-terminal" evidence="6">
    <location>
        <begin position="1"/>
        <end position="131"/>
    </location>
</feature>
<feature type="compositionally biased region" description="Low complexity" evidence="5">
    <location>
        <begin position="145"/>
        <end position="154"/>
    </location>
</feature>